<dbReference type="GO" id="GO:0009414">
    <property type="term" value="P:response to water deprivation"/>
    <property type="evidence" value="ECO:0007669"/>
    <property type="project" value="UniProtKB-ARBA"/>
</dbReference>
<dbReference type="GO" id="GO:0009733">
    <property type="term" value="P:response to auxin"/>
    <property type="evidence" value="ECO:0007669"/>
    <property type="project" value="UniProtKB-ARBA"/>
</dbReference>
<dbReference type="EC" id="1.4.3.-" evidence="11"/>
<dbReference type="SUPFAM" id="SSF49998">
    <property type="entry name" value="Amine oxidase catalytic domain"/>
    <property type="match status" value="1"/>
</dbReference>
<dbReference type="InterPro" id="IPR015802">
    <property type="entry name" value="Cu_amine_oxidase_N3"/>
</dbReference>
<feature type="domain" description="Copper amine oxidase N2-terminal" evidence="14">
    <location>
        <begin position="27"/>
        <end position="111"/>
    </location>
</feature>
<comment type="cofactor">
    <cofactor evidence="1">
        <name>Cu cation</name>
        <dbReference type="ChEBI" id="CHEBI:23378"/>
    </cofactor>
</comment>
<reference evidence="16" key="1">
    <citation type="submission" date="2019-09" db="EMBL/GenBank/DDBJ databases">
        <title>Draft genome information of white flower Hibiscus syriacus.</title>
        <authorList>
            <person name="Kim Y.-M."/>
        </authorList>
    </citation>
    <scope>NUCLEOTIDE SEQUENCE [LARGE SCALE GENOMIC DNA]</scope>
    <source>
        <strain evidence="16">YM2019G1</strain>
    </source>
</reference>
<evidence type="ECO:0000256" key="10">
    <source>
        <dbReference type="PIRSR" id="PIRSR600269-51"/>
    </source>
</evidence>
<dbReference type="EMBL" id="VEPZ02000823">
    <property type="protein sequence ID" value="KAE8717566.1"/>
    <property type="molecule type" value="Genomic_DNA"/>
</dbReference>
<evidence type="ECO:0000313" key="17">
    <source>
        <dbReference type="Proteomes" id="UP000436088"/>
    </source>
</evidence>
<dbReference type="FunFam" id="3.10.450.40:FF:000012">
    <property type="entry name" value="Amine oxidase"/>
    <property type="match status" value="1"/>
</dbReference>
<feature type="modified residue" description="2',4',5'-topaquinone" evidence="10">
    <location>
        <position position="404"/>
    </location>
</feature>
<keyword evidence="7 11" id="KW-0186">Copper</keyword>
<evidence type="ECO:0000256" key="1">
    <source>
        <dbReference type="ARBA" id="ARBA00001935"/>
    </source>
</evidence>
<dbReference type="FunFam" id="2.70.98.20:FF:000004">
    <property type="entry name" value="Amine oxidase"/>
    <property type="match status" value="1"/>
</dbReference>
<organism evidence="16 17">
    <name type="scientific">Hibiscus syriacus</name>
    <name type="common">Rose of Sharon</name>
    <dbReference type="NCBI Taxonomy" id="106335"/>
    <lineage>
        <taxon>Eukaryota</taxon>
        <taxon>Viridiplantae</taxon>
        <taxon>Streptophyta</taxon>
        <taxon>Embryophyta</taxon>
        <taxon>Tracheophyta</taxon>
        <taxon>Spermatophyta</taxon>
        <taxon>Magnoliopsida</taxon>
        <taxon>eudicotyledons</taxon>
        <taxon>Gunneridae</taxon>
        <taxon>Pentapetalae</taxon>
        <taxon>rosids</taxon>
        <taxon>malvids</taxon>
        <taxon>Malvales</taxon>
        <taxon>Malvaceae</taxon>
        <taxon>Malvoideae</taxon>
        <taxon>Hibiscus</taxon>
    </lineage>
</organism>
<dbReference type="PANTHER" id="PTHR10638">
    <property type="entry name" value="COPPER AMINE OXIDASE"/>
    <property type="match status" value="1"/>
</dbReference>
<feature type="active site" description="Schiff-base intermediate with substrate; via topaquinone" evidence="9">
    <location>
        <position position="404"/>
    </location>
</feature>
<dbReference type="GO" id="GO:0009611">
    <property type="term" value="P:response to wounding"/>
    <property type="evidence" value="ECO:0007669"/>
    <property type="project" value="UniProtKB-ARBA"/>
</dbReference>
<dbReference type="InterPro" id="IPR016182">
    <property type="entry name" value="Cu_amine_oxidase_N-reg"/>
</dbReference>
<name>A0A6A3BKP0_HIBSY</name>
<gene>
    <name evidence="16" type="ORF">F3Y22_tig00110044pilonHSYRG00199</name>
</gene>
<comment type="subunit">
    <text evidence="3">Homodimer.</text>
</comment>
<dbReference type="PROSITE" id="PS01164">
    <property type="entry name" value="COPPER_AMINE_OXID_1"/>
    <property type="match status" value="1"/>
</dbReference>
<evidence type="ECO:0000256" key="3">
    <source>
        <dbReference type="ARBA" id="ARBA00011738"/>
    </source>
</evidence>
<keyword evidence="8" id="KW-1015">Disulfide bond</keyword>
<dbReference type="OrthoDB" id="5379943at2759"/>
<comment type="caution">
    <text evidence="16">The sequence shown here is derived from an EMBL/GenBank/DDBJ whole genome shotgun (WGS) entry which is preliminary data.</text>
</comment>
<keyword evidence="12" id="KW-0732">Signal</keyword>
<feature type="active site" description="Proton acceptor" evidence="9">
    <location>
        <position position="319"/>
    </location>
</feature>
<comment type="cofactor">
    <cofactor evidence="11">
        <name>Cu cation</name>
        <dbReference type="ChEBI" id="CHEBI:23378"/>
    </cofactor>
    <text evidence="11">Contains 1 topaquinone per subunit.</text>
</comment>
<protein>
    <recommendedName>
        <fullName evidence="11">Amine oxidase</fullName>
        <ecNumber evidence="11">1.4.3.-</ecNumber>
    </recommendedName>
</protein>
<dbReference type="GO" id="GO:0008131">
    <property type="term" value="F:primary methylamine oxidase activity"/>
    <property type="evidence" value="ECO:0007669"/>
    <property type="project" value="InterPro"/>
</dbReference>
<dbReference type="InterPro" id="IPR036460">
    <property type="entry name" value="Cu_amine_oxidase_C_sf"/>
</dbReference>
<feature type="signal peptide" evidence="12">
    <location>
        <begin position="1"/>
        <end position="24"/>
    </location>
</feature>
<dbReference type="GO" id="GO:0009737">
    <property type="term" value="P:response to abscisic acid"/>
    <property type="evidence" value="ECO:0007669"/>
    <property type="project" value="UniProtKB-ARBA"/>
</dbReference>
<dbReference type="GO" id="GO:0048038">
    <property type="term" value="F:quinone binding"/>
    <property type="evidence" value="ECO:0007669"/>
    <property type="project" value="InterPro"/>
</dbReference>
<comment type="PTM">
    <text evidence="10 11">Topaquinone (TPQ) is generated by copper-dependent autoxidation of a specific tyrosyl residue.</text>
</comment>
<feature type="domain" description="Copper amine oxidase N3-terminal" evidence="15">
    <location>
        <begin position="120"/>
        <end position="216"/>
    </location>
</feature>
<evidence type="ECO:0000256" key="9">
    <source>
        <dbReference type="PIRSR" id="PIRSR600269-50"/>
    </source>
</evidence>
<evidence type="ECO:0000256" key="12">
    <source>
        <dbReference type="SAM" id="SignalP"/>
    </source>
</evidence>
<feature type="domain" description="Copper amine oxidase catalytic" evidence="13">
    <location>
        <begin position="249"/>
        <end position="650"/>
    </location>
</feature>
<evidence type="ECO:0000259" key="14">
    <source>
        <dbReference type="Pfam" id="PF02727"/>
    </source>
</evidence>
<dbReference type="Pfam" id="PF01179">
    <property type="entry name" value="Cu_amine_oxid"/>
    <property type="match status" value="1"/>
</dbReference>
<dbReference type="GO" id="GO:0009308">
    <property type="term" value="P:amine metabolic process"/>
    <property type="evidence" value="ECO:0007669"/>
    <property type="project" value="UniProtKB-UniRule"/>
</dbReference>
<accession>A0A6A3BKP0</accession>
<dbReference type="GO" id="GO:0005507">
    <property type="term" value="F:copper ion binding"/>
    <property type="evidence" value="ECO:0007669"/>
    <property type="project" value="InterPro"/>
</dbReference>
<feature type="chain" id="PRO_5025646522" description="Amine oxidase" evidence="12">
    <location>
        <begin position="25"/>
        <end position="666"/>
    </location>
</feature>
<keyword evidence="4 11" id="KW-0479">Metal-binding</keyword>
<dbReference type="PANTHER" id="PTHR10638:SF87">
    <property type="entry name" value="AMINE OXIDASE [COPPER-CONTAINING] ALPHA 2, PEROXISOMAL-RELATED"/>
    <property type="match status" value="1"/>
</dbReference>
<sequence length="666" mass="75667">MASPLKTTLIFSIFNIFFLSRVTSNPHPLDSLTSSEFLLVRAIVNQSYPSFNHKLSFQYVGLEEPEKQAVKSWLSKPSSKPPPRQALVVLRFENQTRELVVDLSRRAVVSDKLYEGFGYPILTAEDQEAAADLALKHGPFLASIKRRGLNISEVSFLSLTIGWYGQVKTKRELQVKCFYLNGTVNFYLRPIEGITIVADIEQMRISEYVDRAVIPLPKAEGTDYRASKITPPFGPRFNAAPPKPPGQIGFKLDGNVVTWANWRFHVAFDARVGPVISLASIYDAEQKKYRQVMYRSFISELFVPYQDPTEGWYRTTIFDSGEYGIGNFAISLEPLNDCPSRAVFVDGYYAASDGRPVEVPNAMCIFERHSGDVMWRHNDADRKIRETRPDISIVVRMVATVANYDYVFDWEFKPSGSIKFLVGLTGVLQVKAVPYTRTDQIKEEVYGTLVAGNTIGVSHDHFLTYHLDVDVDGDANSFVKTHLITKRVMDKNIPRKSYWNFEHELAKTESDAKVKFGPNSQEFLVVNPNKETKLGNNVGYRLVPGSSAGPLLIPDDFPQIRAAFTNYNMWVTPYNKSEKWVSGRYVDRSRGDDTLAVWTEKNRNIENKDIVVWYTVGFHHVTCQEDFPVMPTLSVGFELKPTNFFEYSPVIKTVPPQHFSWPNCTK</sequence>
<dbReference type="GO" id="GO:0052595">
    <property type="term" value="F:aliphatic amine oxidase activity"/>
    <property type="evidence" value="ECO:0007669"/>
    <property type="project" value="UniProtKB-ARBA"/>
</dbReference>
<dbReference type="Pfam" id="PF02727">
    <property type="entry name" value="Cu_amine_oxidN2"/>
    <property type="match status" value="1"/>
</dbReference>
<dbReference type="Proteomes" id="UP000436088">
    <property type="component" value="Unassembled WGS sequence"/>
</dbReference>
<dbReference type="PROSITE" id="PS01165">
    <property type="entry name" value="COPPER_AMINE_OXID_2"/>
    <property type="match status" value="1"/>
</dbReference>
<evidence type="ECO:0000256" key="6">
    <source>
        <dbReference type="ARBA" id="ARBA00023002"/>
    </source>
</evidence>
<keyword evidence="6 11" id="KW-0560">Oxidoreductase</keyword>
<dbReference type="SUPFAM" id="SSF54416">
    <property type="entry name" value="Amine oxidase N-terminal region"/>
    <property type="match status" value="2"/>
</dbReference>
<comment type="similarity">
    <text evidence="2 11">Belongs to the copper/topaquinone oxidase family.</text>
</comment>
<keyword evidence="5 9" id="KW-0801">TPQ</keyword>
<dbReference type="GO" id="GO:1904585">
    <property type="term" value="P:response to putrescine"/>
    <property type="evidence" value="ECO:0007669"/>
    <property type="project" value="UniProtKB-ARBA"/>
</dbReference>
<dbReference type="InterPro" id="IPR015800">
    <property type="entry name" value="Cu_amine_oxidase_N2"/>
</dbReference>
<dbReference type="Gene3D" id="3.10.450.40">
    <property type="match status" value="2"/>
</dbReference>
<evidence type="ECO:0000256" key="7">
    <source>
        <dbReference type="ARBA" id="ARBA00023008"/>
    </source>
</evidence>
<evidence type="ECO:0000259" key="15">
    <source>
        <dbReference type="Pfam" id="PF02728"/>
    </source>
</evidence>
<dbReference type="Pfam" id="PF02728">
    <property type="entry name" value="Cu_amine_oxidN3"/>
    <property type="match status" value="1"/>
</dbReference>
<evidence type="ECO:0000256" key="5">
    <source>
        <dbReference type="ARBA" id="ARBA00022772"/>
    </source>
</evidence>
<dbReference type="GO" id="GO:0009751">
    <property type="term" value="P:response to salicylic acid"/>
    <property type="evidence" value="ECO:0007669"/>
    <property type="project" value="UniProtKB-ARBA"/>
</dbReference>
<evidence type="ECO:0000256" key="2">
    <source>
        <dbReference type="ARBA" id="ARBA00007983"/>
    </source>
</evidence>
<dbReference type="InterPro" id="IPR015798">
    <property type="entry name" value="Cu_amine_oxidase_C"/>
</dbReference>
<dbReference type="InterPro" id="IPR049948">
    <property type="entry name" value="Cu_Am_ox_TPQ-bd"/>
</dbReference>
<dbReference type="GO" id="GO:0009753">
    <property type="term" value="P:response to jasmonic acid"/>
    <property type="evidence" value="ECO:0007669"/>
    <property type="project" value="UniProtKB-ARBA"/>
</dbReference>
<evidence type="ECO:0000256" key="8">
    <source>
        <dbReference type="ARBA" id="ARBA00023157"/>
    </source>
</evidence>
<dbReference type="InterPro" id="IPR049947">
    <property type="entry name" value="Cu_Am_Ox_Cu-bd"/>
</dbReference>
<dbReference type="FunFam" id="3.10.450.40:FF:000005">
    <property type="entry name" value="Amine oxidase"/>
    <property type="match status" value="1"/>
</dbReference>
<dbReference type="InterPro" id="IPR000269">
    <property type="entry name" value="Cu_amine_oxidase"/>
</dbReference>
<dbReference type="AlphaFoldDB" id="A0A6A3BKP0"/>
<dbReference type="Gene3D" id="2.70.98.20">
    <property type="entry name" value="Copper amine oxidase, catalytic domain"/>
    <property type="match status" value="1"/>
</dbReference>
<evidence type="ECO:0000256" key="11">
    <source>
        <dbReference type="RuleBase" id="RU000672"/>
    </source>
</evidence>
<keyword evidence="17" id="KW-1185">Reference proteome</keyword>
<proteinExistence type="inferred from homology"/>
<evidence type="ECO:0000313" key="16">
    <source>
        <dbReference type="EMBL" id="KAE8717566.1"/>
    </source>
</evidence>
<evidence type="ECO:0000256" key="4">
    <source>
        <dbReference type="ARBA" id="ARBA00022723"/>
    </source>
</evidence>
<evidence type="ECO:0000259" key="13">
    <source>
        <dbReference type="Pfam" id="PF01179"/>
    </source>
</evidence>